<keyword evidence="2" id="KW-1185">Reference proteome</keyword>
<accession>A0A6L6J404</accession>
<evidence type="ECO:0000313" key="1">
    <source>
        <dbReference type="EMBL" id="MTH76296.1"/>
    </source>
</evidence>
<proteinExistence type="predicted"/>
<gene>
    <name evidence="1" type="ORF">GL286_00975</name>
</gene>
<evidence type="ECO:0000313" key="2">
    <source>
        <dbReference type="Proteomes" id="UP000478183"/>
    </source>
</evidence>
<dbReference type="OrthoDB" id="7161229at2"/>
<dbReference type="RefSeq" id="WP_155093682.1">
    <property type="nucleotide sequence ID" value="NZ_WMIE01000001.1"/>
</dbReference>
<protein>
    <submittedName>
        <fullName evidence="1">Uncharacterized protein</fullName>
    </submittedName>
</protein>
<reference evidence="1 2" key="1">
    <citation type="submission" date="2019-11" db="EMBL/GenBank/DDBJ databases">
        <authorList>
            <person name="Dong K."/>
        </authorList>
    </citation>
    <scope>NUCLEOTIDE SEQUENCE [LARGE SCALE GENOMIC DNA]</scope>
    <source>
        <strain evidence="1 2">NBRC 111993</strain>
    </source>
</reference>
<dbReference type="Proteomes" id="UP000478183">
    <property type="component" value="Unassembled WGS sequence"/>
</dbReference>
<name>A0A6L6J404_9RHOB</name>
<dbReference type="AlphaFoldDB" id="A0A6L6J404"/>
<dbReference type="EMBL" id="WMIE01000001">
    <property type="protein sequence ID" value="MTH76296.1"/>
    <property type="molecule type" value="Genomic_DNA"/>
</dbReference>
<organism evidence="1 2">
    <name type="scientific">Paracoccus aestuariivivens</name>
    <dbReference type="NCBI Taxonomy" id="1820333"/>
    <lineage>
        <taxon>Bacteria</taxon>
        <taxon>Pseudomonadati</taxon>
        <taxon>Pseudomonadota</taxon>
        <taxon>Alphaproteobacteria</taxon>
        <taxon>Rhodobacterales</taxon>
        <taxon>Paracoccaceae</taxon>
        <taxon>Paracoccus</taxon>
    </lineage>
</organism>
<comment type="caution">
    <text evidence="1">The sequence shown here is derived from an EMBL/GenBank/DDBJ whole genome shotgun (WGS) entry which is preliminary data.</text>
</comment>
<sequence length="216" mass="23406">MYRFSFFVALISYSTAINAQQIELRLHGCQTKSDKTYFCQLSNLGPIAIPAIEYNVTLAEDGRTFPWAEHRSGQEIAGGLEPGETMDLAIQLPTLPLRANEENVSISVELLPQYLPPPRPPADAPATAKTFANQVEACFNRSTLSSAAANGAIDVNVTGLKIQKVKNYVTDDAAAEQLFQAARRAILVCMSRNGTADVDVSLRFDGSGVHGLPSDY</sequence>